<dbReference type="Proteomes" id="UP001245285">
    <property type="component" value="Unassembled WGS sequence"/>
</dbReference>
<reference evidence="1 2" key="1">
    <citation type="submission" date="2023-09" db="EMBL/GenBank/DDBJ databases">
        <authorList>
            <person name="Rey-Velasco X."/>
        </authorList>
    </citation>
    <scope>NUCLEOTIDE SEQUENCE [LARGE SCALE GENOMIC DNA]</scope>
    <source>
        <strain evidence="1 2">F260</strain>
    </source>
</reference>
<gene>
    <name evidence="1" type="ORF">RM545_12310</name>
</gene>
<sequence length="203" mass="22932">MSTILKKKKVFEPQFIYKSEKWINNRITTGKESATQMEVVLNEAEKLCDDKPLDEGEKRVILTSGWEKLAEIIKNRSSFPNADIETLLKLQGKDSTAVKEAFKNAKFRSRLDEFSISKDNKIALTKEAIQKYNEIGTYYTRSEKQNIALNAANNICESLNRAIEGGIIGRAPIPVEFKNLLDIKNLDSGKVGYQPNVEAISMI</sequence>
<proteinExistence type="predicted"/>
<accession>A0ABU3CMF4</accession>
<dbReference type="RefSeq" id="WP_311495585.1">
    <property type="nucleotide sequence ID" value="NZ_JAVRHO010000017.1"/>
</dbReference>
<dbReference type="EMBL" id="JAVRHO010000017">
    <property type="protein sequence ID" value="MDT0647476.1"/>
    <property type="molecule type" value="Genomic_DNA"/>
</dbReference>
<name>A0ABU3CMF4_9FLAO</name>
<evidence type="ECO:0000313" key="1">
    <source>
        <dbReference type="EMBL" id="MDT0647476.1"/>
    </source>
</evidence>
<protein>
    <submittedName>
        <fullName evidence="1">Uncharacterized protein</fullName>
    </submittedName>
</protein>
<comment type="caution">
    <text evidence="1">The sequence shown here is derived from an EMBL/GenBank/DDBJ whole genome shotgun (WGS) entry which is preliminary data.</text>
</comment>
<evidence type="ECO:0000313" key="2">
    <source>
        <dbReference type="Proteomes" id="UP001245285"/>
    </source>
</evidence>
<keyword evidence="2" id="KW-1185">Reference proteome</keyword>
<organism evidence="1 2">
    <name type="scientific">Autumnicola lenta</name>
    <dbReference type="NCBI Taxonomy" id="3075593"/>
    <lineage>
        <taxon>Bacteria</taxon>
        <taxon>Pseudomonadati</taxon>
        <taxon>Bacteroidota</taxon>
        <taxon>Flavobacteriia</taxon>
        <taxon>Flavobacteriales</taxon>
        <taxon>Flavobacteriaceae</taxon>
        <taxon>Autumnicola</taxon>
    </lineage>
</organism>